<evidence type="ECO:0000313" key="2">
    <source>
        <dbReference type="EMBL" id="GAB1319770.1"/>
    </source>
</evidence>
<name>A0ABQ0GPV7_9PEZI</name>
<accession>A0ABQ0GPV7</accession>
<evidence type="ECO:0000256" key="1">
    <source>
        <dbReference type="SAM" id="SignalP"/>
    </source>
</evidence>
<sequence length="175" mass="19160">MHLQILLASTLLSAVGTSTPLHARLAEVGTPCGAELGDCPTLTCIPLASDCTYFRECPGTCQDLSTETQQIYTLCGGWQLYDDCDERIEFCTADPRHYYSCGPSCDGMGICAPIKDYCRGGTGRECDDGKACFGGNGEYVGMCLPLRYGSDYYEKSREVEVIRDDQDGRQDEEDP</sequence>
<dbReference type="EMBL" id="BAAFSV010000005">
    <property type="protein sequence ID" value="GAB1319770.1"/>
    <property type="molecule type" value="Genomic_DNA"/>
</dbReference>
<dbReference type="RefSeq" id="XP_070921500.1">
    <property type="nucleotide sequence ID" value="XM_071065399.1"/>
</dbReference>
<protein>
    <submittedName>
        <fullName evidence="2">Uncharacterized protein</fullName>
    </submittedName>
</protein>
<keyword evidence="3" id="KW-1185">Reference proteome</keyword>
<proteinExistence type="predicted"/>
<dbReference type="Proteomes" id="UP001628179">
    <property type="component" value="Unassembled WGS sequence"/>
</dbReference>
<dbReference type="GeneID" id="98180722"/>
<organism evidence="2 3">
    <name type="scientific">Madurella fahalii</name>
    <dbReference type="NCBI Taxonomy" id="1157608"/>
    <lineage>
        <taxon>Eukaryota</taxon>
        <taxon>Fungi</taxon>
        <taxon>Dikarya</taxon>
        <taxon>Ascomycota</taxon>
        <taxon>Pezizomycotina</taxon>
        <taxon>Sordariomycetes</taxon>
        <taxon>Sordariomycetidae</taxon>
        <taxon>Sordariales</taxon>
        <taxon>Sordariales incertae sedis</taxon>
        <taxon>Madurella</taxon>
    </lineage>
</organism>
<feature type="signal peptide" evidence="1">
    <location>
        <begin position="1"/>
        <end position="17"/>
    </location>
</feature>
<comment type="caution">
    <text evidence="2">The sequence shown here is derived from an EMBL/GenBank/DDBJ whole genome shotgun (WGS) entry which is preliminary data.</text>
</comment>
<feature type="chain" id="PRO_5046929184" evidence="1">
    <location>
        <begin position="18"/>
        <end position="175"/>
    </location>
</feature>
<evidence type="ECO:0000313" key="3">
    <source>
        <dbReference type="Proteomes" id="UP001628179"/>
    </source>
</evidence>
<keyword evidence="1" id="KW-0732">Signal</keyword>
<reference evidence="2 3" key="1">
    <citation type="submission" date="2024-09" db="EMBL/GenBank/DDBJ databases">
        <title>Itraconazole resistance in Madurella fahalii resulting from another homologue of gene encoding cytochrome P450 14-alpha sterol demethylase (CYP51).</title>
        <authorList>
            <person name="Yoshioka I."/>
            <person name="Fahal A.H."/>
            <person name="Kaneko S."/>
            <person name="Yaguchi T."/>
        </authorList>
    </citation>
    <scope>NUCLEOTIDE SEQUENCE [LARGE SCALE GENOMIC DNA]</scope>
    <source>
        <strain evidence="2 3">IFM 68171</strain>
    </source>
</reference>
<gene>
    <name evidence="2" type="ORF">MFIFM68171_09980</name>
</gene>